<evidence type="ECO:0000313" key="9">
    <source>
        <dbReference type="Proteomes" id="UP000293360"/>
    </source>
</evidence>
<dbReference type="Proteomes" id="UP000293360">
    <property type="component" value="Unassembled WGS sequence"/>
</dbReference>
<dbReference type="InterPro" id="IPR013700">
    <property type="entry name" value="AflR"/>
</dbReference>
<dbReference type="GO" id="GO:0006355">
    <property type="term" value="P:regulation of DNA-templated transcription"/>
    <property type="evidence" value="ECO:0007669"/>
    <property type="project" value="InterPro"/>
</dbReference>
<evidence type="ECO:0000256" key="2">
    <source>
        <dbReference type="ARBA" id="ARBA00023015"/>
    </source>
</evidence>
<dbReference type="GO" id="GO:0005634">
    <property type="term" value="C:nucleus"/>
    <property type="evidence" value="ECO:0007669"/>
    <property type="project" value="InterPro"/>
</dbReference>
<dbReference type="EMBL" id="QJNU01000114">
    <property type="protein sequence ID" value="RYP06859.1"/>
    <property type="molecule type" value="Genomic_DNA"/>
</dbReference>
<evidence type="ECO:0000313" key="8">
    <source>
        <dbReference type="EMBL" id="RYP06859.1"/>
    </source>
</evidence>
<proteinExistence type="predicted"/>
<keyword evidence="2" id="KW-0805">Transcription regulation</keyword>
<evidence type="ECO:0000256" key="3">
    <source>
        <dbReference type="ARBA" id="ARBA00023125"/>
    </source>
</evidence>
<comment type="caution">
    <text evidence="8">The sequence shown here is derived from an EMBL/GenBank/DDBJ whole genome shotgun (WGS) entry which is preliminary data.</text>
</comment>
<protein>
    <recommendedName>
        <fullName evidence="7">Aflatoxin regulatory protein domain-containing protein</fullName>
    </recommendedName>
</protein>
<keyword evidence="3" id="KW-0238">DNA-binding</keyword>
<evidence type="ECO:0000256" key="1">
    <source>
        <dbReference type="ARBA" id="ARBA00022723"/>
    </source>
</evidence>
<evidence type="ECO:0000256" key="4">
    <source>
        <dbReference type="ARBA" id="ARBA00023163"/>
    </source>
</evidence>
<keyword evidence="1" id="KW-0479">Metal-binding</keyword>
<gene>
    <name evidence="8" type="ORF">DL764_002907</name>
</gene>
<dbReference type="STRING" id="155417.A0A4V1XBN4"/>
<dbReference type="GO" id="GO:0046872">
    <property type="term" value="F:metal ion binding"/>
    <property type="evidence" value="ECO:0007669"/>
    <property type="project" value="UniProtKB-KW"/>
</dbReference>
<name>A0A4V1XBN4_9PEZI</name>
<keyword evidence="5" id="KW-0539">Nucleus</keyword>
<feature type="domain" description="Aflatoxin regulatory protein" evidence="7">
    <location>
        <begin position="171"/>
        <end position="263"/>
    </location>
</feature>
<accession>A0A4V1XBN4</accession>
<dbReference type="GO" id="GO:0003677">
    <property type="term" value="F:DNA binding"/>
    <property type="evidence" value="ECO:0007669"/>
    <property type="project" value="UniProtKB-KW"/>
</dbReference>
<organism evidence="8 9">
    <name type="scientific">Monosporascus ibericus</name>
    <dbReference type="NCBI Taxonomy" id="155417"/>
    <lineage>
        <taxon>Eukaryota</taxon>
        <taxon>Fungi</taxon>
        <taxon>Dikarya</taxon>
        <taxon>Ascomycota</taxon>
        <taxon>Pezizomycotina</taxon>
        <taxon>Sordariomycetes</taxon>
        <taxon>Xylariomycetidae</taxon>
        <taxon>Xylariales</taxon>
        <taxon>Xylariales incertae sedis</taxon>
        <taxon>Monosporascus</taxon>
    </lineage>
</organism>
<reference evidence="8 9" key="1">
    <citation type="submission" date="2018-06" db="EMBL/GenBank/DDBJ databases">
        <title>Complete Genomes of Monosporascus.</title>
        <authorList>
            <person name="Robinson A.J."/>
            <person name="Natvig D.O."/>
        </authorList>
    </citation>
    <scope>NUCLEOTIDE SEQUENCE [LARGE SCALE GENOMIC DNA]</scope>
    <source>
        <strain evidence="8 9">CBS 110550</strain>
    </source>
</reference>
<keyword evidence="9" id="KW-1185">Reference proteome</keyword>
<dbReference type="GO" id="GO:0045122">
    <property type="term" value="P:aflatoxin biosynthetic process"/>
    <property type="evidence" value="ECO:0007669"/>
    <property type="project" value="InterPro"/>
</dbReference>
<sequence>MRSFQSQVLERQADMRQVQGKGENAQNNATPAQTTTPPLSTSPCSPGEVEATAGVPFLDSPFTTFDTSLDDFIASLPTPPCISVSATPNQNNPSQPNISPEYTHGSCAASSFPLNQADIPLPSYEDSLYTSNETGLDPLEYGLDALACTVQTTQLSQLGATPNLNGGSEQPDCLKTALRLMGQLSCRGSPLSASPTPTGYEHQATLLQTIIEKNREAIDTISAMLQFTCSQDGYFLVVVSLVISKVLSGYAAAARVPSAVENDAQSLNTPVSASSSRWPTITAERIPTPPLKTEEIDPMTAQRVLNELYRVQGLIDQLASKVQLCARRNNSFSSEDSLLDDDTLPTTFPFSATVLSLLTSELRKRLSTLSLELIDGLKQYWR</sequence>
<dbReference type="AlphaFoldDB" id="A0A4V1XBN4"/>
<feature type="region of interest" description="Disordered" evidence="6">
    <location>
        <begin position="1"/>
        <end position="47"/>
    </location>
</feature>
<feature type="compositionally biased region" description="Low complexity" evidence="6">
    <location>
        <begin position="24"/>
        <end position="46"/>
    </location>
</feature>
<evidence type="ECO:0000259" key="7">
    <source>
        <dbReference type="Pfam" id="PF08493"/>
    </source>
</evidence>
<evidence type="ECO:0000256" key="6">
    <source>
        <dbReference type="SAM" id="MobiDB-lite"/>
    </source>
</evidence>
<dbReference type="Pfam" id="PF08493">
    <property type="entry name" value="AflR"/>
    <property type="match status" value="1"/>
</dbReference>
<keyword evidence="4" id="KW-0804">Transcription</keyword>
<dbReference type="OrthoDB" id="2943660at2759"/>
<evidence type="ECO:0000256" key="5">
    <source>
        <dbReference type="ARBA" id="ARBA00023242"/>
    </source>
</evidence>